<dbReference type="Proteomes" id="UP001140560">
    <property type="component" value="Unassembled WGS sequence"/>
</dbReference>
<evidence type="ECO:0000256" key="9">
    <source>
        <dbReference type="RuleBase" id="RU000461"/>
    </source>
</evidence>
<evidence type="ECO:0000256" key="2">
    <source>
        <dbReference type="ARBA" id="ARBA00010617"/>
    </source>
</evidence>
<dbReference type="PRINTS" id="PR00463">
    <property type="entry name" value="EP450I"/>
</dbReference>
<gene>
    <name evidence="10" type="ORF">N0V83_003776</name>
</gene>
<dbReference type="InterPro" id="IPR036396">
    <property type="entry name" value="Cyt_P450_sf"/>
</dbReference>
<evidence type="ECO:0000313" key="11">
    <source>
        <dbReference type="Proteomes" id="UP001140560"/>
    </source>
</evidence>
<dbReference type="PANTHER" id="PTHR46300:SF1">
    <property type="entry name" value="P450, PUTATIVE (EUROFUNG)-RELATED"/>
    <property type="match status" value="1"/>
</dbReference>
<dbReference type="AlphaFoldDB" id="A0A9W8YCX7"/>
<evidence type="ECO:0000256" key="8">
    <source>
        <dbReference type="PIRSR" id="PIRSR602401-1"/>
    </source>
</evidence>
<reference evidence="10" key="1">
    <citation type="submission" date="2022-10" db="EMBL/GenBank/DDBJ databases">
        <title>Tapping the CABI collections for fungal endophytes: first genome assemblies for Collariella, Neodidymelliopsis, Ascochyta clinopodiicola, Didymella pomorum, Didymosphaeria variabile, Neocosmospora piperis and Neocucurbitaria cava.</title>
        <authorList>
            <person name="Hill R."/>
        </authorList>
    </citation>
    <scope>NUCLEOTIDE SEQUENCE</scope>
    <source>
        <strain evidence="10">IMI 356814</strain>
    </source>
</reference>
<evidence type="ECO:0008006" key="12">
    <source>
        <dbReference type="Google" id="ProtNLM"/>
    </source>
</evidence>
<dbReference type="CDD" id="cd11065">
    <property type="entry name" value="CYP64-like"/>
    <property type="match status" value="1"/>
</dbReference>
<dbReference type="InterPro" id="IPR002401">
    <property type="entry name" value="Cyt_P450_E_grp-I"/>
</dbReference>
<dbReference type="InterPro" id="IPR050364">
    <property type="entry name" value="Cytochrome_P450_fung"/>
</dbReference>
<organism evidence="10 11">
    <name type="scientific">Neocucurbitaria cava</name>
    <dbReference type="NCBI Taxonomy" id="798079"/>
    <lineage>
        <taxon>Eukaryota</taxon>
        <taxon>Fungi</taxon>
        <taxon>Dikarya</taxon>
        <taxon>Ascomycota</taxon>
        <taxon>Pezizomycotina</taxon>
        <taxon>Dothideomycetes</taxon>
        <taxon>Pleosporomycetidae</taxon>
        <taxon>Pleosporales</taxon>
        <taxon>Pleosporineae</taxon>
        <taxon>Cucurbitariaceae</taxon>
        <taxon>Neocucurbitaria</taxon>
    </lineage>
</organism>
<dbReference type="GO" id="GO:0005506">
    <property type="term" value="F:iron ion binding"/>
    <property type="evidence" value="ECO:0007669"/>
    <property type="project" value="InterPro"/>
</dbReference>
<keyword evidence="5 9" id="KW-0560">Oxidoreductase</keyword>
<sequence>MFKPLGNDFLLHQRLEAPVLSPRASACYTSIQDLESKQLLNNLLTSNDFAKQFELFAASVVYSITFGLRIVTGEEWQIQTSHECLENFVHAAQVGAWMVDAFPSLNYLPRILTPWQQTAERWYEKWANLHITNMRDALKRDGWNWSKDFKKANEAKNMTDMEVAWDLGVLCDAGVETTSIQLQIFVQACLAYPEWIPKAQRELDDVVGDKRLPDFQDLEKLPYLQAVVEENFRWRHIVPAGVPHATTQDDYYKGFLIPKGSVVVPLFVAMRQDEHVFDDPAVFRPERWIGKSSPSNFGYGRRVCPGRFIARNSMAIAIARMLWAFDIRSKDGARITVNERMYTAGLVSGPKHFDAVFTPRSEVHKRVIESSYKSVNKNVAHLLDEVREKLVSTGLSPRA</sequence>
<dbReference type="EMBL" id="JAPEUY010000006">
    <property type="protein sequence ID" value="KAJ4372003.1"/>
    <property type="molecule type" value="Genomic_DNA"/>
</dbReference>
<evidence type="ECO:0000313" key="10">
    <source>
        <dbReference type="EMBL" id="KAJ4372003.1"/>
    </source>
</evidence>
<feature type="binding site" description="axial binding residue" evidence="8">
    <location>
        <position position="304"/>
    </location>
    <ligand>
        <name>heme</name>
        <dbReference type="ChEBI" id="CHEBI:30413"/>
    </ligand>
    <ligandPart>
        <name>Fe</name>
        <dbReference type="ChEBI" id="CHEBI:18248"/>
    </ligandPart>
</feature>
<dbReference type="PROSITE" id="PS00086">
    <property type="entry name" value="CYTOCHROME_P450"/>
    <property type="match status" value="1"/>
</dbReference>
<evidence type="ECO:0000256" key="1">
    <source>
        <dbReference type="ARBA" id="ARBA00001971"/>
    </source>
</evidence>
<dbReference type="GO" id="GO:0020037">
    <property type="term" value="F:heme binding"/>
    <property type="evidence" value="ECO:0007669"/>
    <property type="project" value="InterPro"/>
</dbReference>
<dbReference type="InterPro" id="IPR017972">
    <property type="entry name" value="Cyt_P450_CS"/>
</dbReference>
<evidence type="ECO:0000256" key="3">
    <source>
        <dbReference type="ARBA" id="ARBA00022617"/>
    </source>
</evidence>
<evidence type="ECO:0000256" key="5">
    <source>
        <dbReference type="ARBA" id="ARBA00023002"/>
    </source>
</evidence>
<comment type="cofactor">
    <cofactor evidence="1 8">
        <name>heme</name>
        <dbReference type="ChEBI" id="CHEBI:30413"/>
    </cofactor>
</comment>
<dbReference type="GO" id="GO:0004497">
    <property type="term" value="F:monooxygenase activity"/>
    <property type="evidence" value="ECO:0007669"/>
    <property type="project" value="UniProtKB-KW"/>
</dbReference>
<keyword evidence="4 8" id="KW-0479">Metal-binding</keyword>
<name>A0A9W8YCX7_9PLEO</name>
<evidence type="ECO:0000256" key="7">
    <source>
        <dbReference type="ARBA" id="ARBA00023033"/>
    </source>
</evidence>
<evidence type="ECO:0000256" key="4">
    <source>
        <dbReference type="ARBA" id="ARBA00022723"/>
    </source>
</evidence>
<keyword evidence="6 8" id="KW-0408">Iron</keyword>
<dbReference type="Gene3D" id="1.10.630.10">
    <property type="entry name" value="Cytochrome P450"/>
    <property type="match status" value="1"/>
</dbReference>
<dbReference type="InterPro" id="IPR001128">
    <property type="entry name" value="Cyt_P450"/>
</dbReference>
<keyword evidence="11" id="KW-1185">Reference proteome</keyword>
<keyword evidence="7 9" id="KW-0503">Monooxygenase</keyword>
<comment type="caution">
    <text evidence="10">The sequence shown here is derived from an EMBL/GenBank/DDBJ whole genome shotgun (WGS) entry which is preliminary data.</text>
</comment>
<dbReference type="OrthoDB" id="1470350at2759"/>
<dbReference type="GO" id="GO:0016705">
    <property type="term" value="F:oxidoreductase activity, acting on paired donors, with incorporation or reduction of molecular oxygen"/>
    <property type="evidence" value="ECO:0007669"/>
    <property type="project" value="InterPro"/>
</dbReference>
<keyword evidence="3 8" id="KW-0349">Heme</keyword>
<protein>
    <recommendedName>
        <fullName evidence="12">Cytochrome P450</fullName>
    </recommendedName>
</protein>
<comment type="similarity">
    <text evidence="2 9">Belongs to the cytochrome P450 family.</text>
</comment>
<accession>A0A9W8YCX7</accession>
<evidence type="ECO:0000256" key="6">
    <source>
        <dbReference type="ARBA" id="ARBA00023004"/>
    </source>
</evidence>
<dbReference type="Pfam" id="PF00067">
    <property type="entry name" value="p450"/>
    <property type="match status" value="1"/>
</dbReference>
<proteinExistence type="inferred from homology"/>
<dbReference type="PANTHER" id="PTHR46300">
    <property type="entry name" value="P450, PUTATIVE (EUROFUNG)-RELATED-RELATED"/>
    <property type="match status" value="1"/>
</dbReference>
<dbReference type="SUPFAM" id="SSF48264">
    <property type="entry name" value="Cytochrome P450"/>
    <property type="match status" value="1"/>
</dbReference>